<feature type="transmembrane region" description="Helical" evidence="2">
    <location>
        <begin position="63"/>
        <end position="81"/>
    </location>
</feature>
<keyword evidence="2" id="KW-0812">Transmembrane</keyword>
<dbReference type="AlphaFoldDB" id="A0A1J9Q1K6"/>
<comment type="caution">
    <text evidence="3">The sequence shown here is derived from an EMBL/GenBank/DDBJ whole genome shotgun (WGS) entry which is preliminary data.</text>
</comment>
<evidence type="ECO:0000313" key="4">
    <source>
        <dbReference type="Proteomes" id="UP000242791"/>
    </source>
</evidence>
<feature type="region of interest" description="Disordered" evidence="1">
    <location>
        <begin position="1"/>
        <end position="57"/>
    </location>
</feature>
<keyword evidence="4" id="KW-1185">Reference proteome</keyword>
<protein>
    <submittedName>
        <fullName evidence="3">Uncharacterized protein</fullName>
    </submittedName>
</protein>
<dbReference type="Proteomes" id="UP000242791">
    <property type="component" value="Unassembled WGS sequence"/>
</dbReference>
<organism evidence="3 4">
    <name type="scientific">Blastomyces percursus</name>
    <dbReference type="NCBI Taxonomy" id="1658174"/>
    <lineage>
        <taxon>Eukaryota</taxon>
        <taxon>Fungi</taxon>
        <taxon>Dikarya</taxon>
        <taxon>Ascomycota</taxon>
        <taxon>Pezizomycotina</taxon>
        <taxon>Eurotiomycetes</taxon>
        <taxon>Eurotiomycetidae</taxon>
        <taxon>Onygenales</taxon>
        <taxon>Ajellomycetaceae</taxon>
        <taxon>Blastomyces</taxon>
    </lineage>
</organism>
<sequence>MVGGELVPRRTDTAEERQGERREPARRREKLLIFSTEGQVPDAGASEMSSNGDAGGGDGRKRWWWLVLAGGGGSVWVVVVRRNGRKRAQRRRDRIPVVPYGRYMYAKGGQPDGAASLWRWVSGS</sequence>
<reference evidence="3 4" key="1">
    <citation type="submission" date="2015-08" db="EMBL/GenBank/DDBJ databases">
        <title>Emmonsia species relationships and genome sequence.</title>
        <authorList>
            <person name="Cuomo C.A."/>
            <person name="Schwartz I.S."/>
            <person name="Kenyon C."/>
            <person name="De Hoog G.S."/>
            <person name="Govender N.P."/>
            <person name="Botha A."/>
            <person name="Moreno L."/>
            <person name="De Vries M."/>
            <person name="Munoz J.F."/>
            <person name="Stielow J.B."/>
        </authorList>
    </citation>
    <scope>NUCLEOTIDE SEQUENCE [LARGE SCALE GENOMIC DNA]</scope>
    <source>
        <strain evidence="3 4">EI222</strain>
    </source>
</reference>
<name>A0A1J9Q1K6_9EURO</name>
<dbReference type="VEuPathDB" id="FungiDB:ACJ73_06166"/>
<feature type="compositionally biased region" description="Basic and acidic residues" evidence="1">
    <location>
        <begin position="7"/>
        <end position="23"/>
    </location>
</feature>
<evidence type="ECO:0000256" key="2">
    <source>
        <dbReference type="SAM" id="Phobius"/>
    </source>
</evidence>
<evidence type="ECO:0000256" key="1">
    <source>
        <dbReference type="SAM" id="MobiDB-lite"/>
    </source>
</evidence>
<keyword evidence="2" id="KW-1133">Transmembrane helix</keyword>
<gene>
    <name evidence="3" type="ORF">ACJ73_06166</name>
</gene>
<evidence type="ECO:0000313" key="3">
    <source>
        <dbReference type="EMBL" id="OJD22486.1"/>
    </source>
</evidence>
<proteinExistence type="predicted"/>
<accession>A0A1J9Q1K6</accession>
<keyword evidence="2" id="KW-0472">Membrane</keyword>
<dbReference type="EMBL" id="LGTZ01001043">
    <property type="protein sequence ID" value="OJD22486.1"/>
    <property type="molecule type" value="Genomic_DNA"/>
</dbReference>